<keyword evidence="1" id="KW-0472">Membrane</keyword>
<dbReference type="Proteomes" id="UP000077623">
    <property type="component" value="Unassembled WGS sequence"/>
</dbReference>
<feature type="transmembrane region" description="Helical" evidence="1">
    <location>
        <begin position="6"/>
        <end position="27"/>
    </location>
</feature>
<dbReference type="AlphaFoldDB" id="A0A1A9QDC5"/>
<sequence>MANKLILFSILGVWTLSGIGVGSYFLWKPELPKDILELLKKENLTPLDTEGTTHDEIWKELIKKHVTSSSSVDATRKIRNIYFSRTASTQTSAEDIKVLKNKCKGLFNQKVTNDTKFNTNKQNAIDWCTTQSKFAQNTQE</sequence>
<gene>
    <name evidence="2" type="ORF">A6V39_00165</name>
</gene>
<accession>A0A1A9QDC5</accession>
<name>A0A1A9QDC5_9MOLU</name>
<keyword evidence="1" id="KW-0812">Transmembrane</keyword>
<dbReference type="STRING" id="432608.A6V39_00165"/>
<organism evidence="2 3">
    <name type="scientific">Candidatus Mycoplasma haematobovis</name>
    <dbReference type="NCBI Taxonomy" id="432608"/>
    <lineage>
        <taxon>Bacteria</taxon>
        <taxon>Bacillati</taxon>
        <taxon>Mycoplasmatota</taxon>
        <taxon>Mollicutes</taxon>
        <taxon>Mycoplasmataceae</taxon>
        <taxon>Mycoplasma</taxon>
    </lineage>
</organism>
<proteinExistence type="predicted"/>
<evidence type="ECO:0000313" key="2">
    <source>
        <dbReference type="EMBL" id="OAL10463.1"/>
    </source>
</evidence>
<comment type="caution">
    <text evidence="2">The sequence shown here is derived from an EMBL/GenBank/DDBJ whole genome shotgun (WGS) entry which is preliminary data.</text>
</comment>
<evidence type="ECO:0000313" key="3">
    <source>
        <dbReference type="Proteomes" id="UP000077623"/>
    </source>
</evidence>
<keyword evidence="1" id="KW-1133">Transmembrane helix</keyword>
<keyword evidence="3" id="KW-1185">Reference proteome</keyword>
<evidence type="ECO:0000256" key="1">
    <source>
        <dbReference type="SAM" id="Phobius"/>
    </source>
</evidence>
<dbReference type="EMBL" id="LWUJ01000010">
    <property type="protein sequence ID" value="OAL10463.1"/>
    <property type="molecule type" value="Genomic_DNA"/>
</dbReference>
<dbReference type="RefSeq" id="WP_187149696.1">
    <property type="nucleotide sequence ID" value="NZ_LWUJ01000010.1"/>
</dbReference>
<protein>
    <submittedName>
        <fullName evidence="2">Uncharacterized protein</fullName>
    </submittedName>
</protein>
<reference evidence="3" key="1">
    <citation type="submission" date="2016-04" db="EMBL/GenBank/DDBJ databases">
        <authorList>
            <person name="Quiroz-Castaneda R.E."/>
            <person name="Martinez-Ocampo F."/>
        </authorList>
    </citation>
    <scope>NUCLEOTIDE SEQUENCE [LARGE SCALE GENOMIC DNA]</scope>
    <source>
        <strain evidence="3">INIFAP01</strain>
    </source>
</reference>